<dbReference type="EMBL" id="BDEQ01000001">
    <property type="protein sequence ID" value="GAT91491.1"/>
    <property type="molecule type" value="Genomic_DNA"/>
</dbReference>
<protein>
    <submittedName>
        <fullName evidence="2">Single tm domain protein</fullName>
    </submittedName>
</protein>
<name>A0A175JCX5_ENTHI</name>
<feature type="transmembrane region" description="Helical" evidence="1">
    <location>
        <begin position="27"/>
        <end position="46"/>
    </location>
</feature>
<keyword evidence="1" id="KW-1133">Transmembrane helix</keyword>
<keyword evidence="1" id="KW-0812">Transmembrane</keyword>
<organism evidence="2 3">
    <name type="scientific">Entamoeba histolytica</name>
    <dbReference type="NCBI Taxonomy" id="5759"/>
    <lineage>
        <taxon>Eukaryota</taxon>
        <taxon>Amoebozoa</taxon>
        <taxon>Evosea</taxon>
        <taxon>Archamoebae</taxon>
        <taxon>Mastigamoebida</taxon>
        <taxon>Entamoebidae</taxon>
        <taxon>Entamoeba</taxon>
    </lineage>
</organism>
<dbReference type="Proteomes" id="UP000078387">
    <property type="component" value="Unassembled WGS sequence"/>
</dbReference>
<accession>A0A175JCX5</accession>
<gene>
    <name evidence="2" type="ORF">CL6EHI_c00007</name>
</gene>
<comment type="caution">
    <text evidence="2">The sequence shown here is derived from an EMBL/GenBank/DDBJ whole genome shotgun (WGS) entry which is preliminary data.</text>
</comment>
<evidence type="ECO:0000313" key="3">
    <source>
        <dbReference type="Proteomes" id="UP000078387"/>
    </source>
</evidence>
<dbReference type="AlphaFoldDB" id="A0A175JCX5"/>
<evidence type="ECO:0000313" key="2">
    <source>
        <dbReference type="EMBL" id="GAT91491.1"/>
    </source>
</evidence>
<keyword evidence="1" id="KW-0472">Membrane</keyword>
<reference evidence="2 3" key="1">
    <citation type="submission" date="2016-05" db="EMBL/GenBank/DDBJ databases">
        <title>First whole genome sequencing of Entamoeba histolytica HM1:IMSS-clone-6.</title>
        <authorList>
            <person name="Mukherjee Avik.K."/>
            <person name="Izumyama S."/>
            <person name="Nakada-Tsukui K."/>
            <person name="Nozaki T."/>
        </authorList>
    </citation>
    <scope>NUCLEOTIDE SEQUENCE [LARGE SCALE GENOMIC DNA]</scope>
    <source>
        <strain evidence="2 3">HM1:IMSS clone 6</strain>
    </source>
</reference>
<evidence type="ECO:0000256" key="1">
    <source>
        <dbReference type="SAM" id="Phobius"/>
    </source>
</evidence>
<sequence>MDLLLTNTEYIIVEEKPFVMKNPCLELMFFVSLGLALVAVPYYFYLTHSNCFR</sequence>
<proteinExistence type="predicted"/>